<dbReference type="RefSeq" id="WP_259199790.1">
    <property type="nucleotide sequence ID" value="NZ_JANUXY010000005.1"/>
</dbReference>
<protein>
    <submittedName>
        <fullName evidence="2">Uncharacterized protein</fullName>
    </submittedName>
</protein>
<dbReference type="Proteomes" id="UP001205609">
    <property type="component" value="Unassembled WGS sequence"/>
</dbReference>
<feature type="region of interest" description="Disordered" evidence="1">
    <location>
        <begin position="200"/>
        <end position="236"/>
    </location>
</feature>
<feature type="compositionally biased region" description="Basic and acidic residues" evidence="1">
    <location>
        <begin position="90"/>
        <end position="110"/>
    </location>
</feature>
<keyword evidence="3" id="KW-1185">Reference proteome</keyword>
<proteinExistence type="predicted"/>
<organism evidence="2 3">
    <name type="scientific">Staphylococcus americanisciuri</name>
    <dbReference type="NCBI Taxonomy" id="2973940"/>
    <lineage>
        <taxon>Bacteria</taxon>
        <taxon>Bacillati</taxon>
        <taxon>Bacillota</taxon>
        <taxon>Bacilli</taxon>
        <taxon>Bacillales</taxon>
        <taxon>Staphylococcaceae</taxon>
        <taxon>Staphylococcus</taxon>
    </lineage>
</organism>
<evidence type="ECO:0000313" key="3">
    <source>
        <dbReference type="Proteomes" id="UP001205609"/>
    </source>
</evidence>
<feature type="compositionally biased region" description="Basic residues" evidence="1">
    <location>
        <begin position="76"/>
        <end position="89"/>
    </location>
</feature>
<evidence type="ECO:0000313" key="2">
    <source>
        <dbReference type="EMBL" id="MCS4486449.1"/>
    </source>
</evidence>
<dbReference type="EMBL" id="JANUXY010000005">
    <property type="protein sequence ID" value="MCS4486449.1"/>
    <property type="molecule type" value="Genomic_DNA"/>
</dbReference>
<comment type="caution">
    <text evidence="2">The sequence shown here is derived from an EMBL/GenBank/DDBJ whole genome shotgun (WGS) entry which is preliminary data.</text>
</comment>
<evidence type="ECO:0000256" key="1">
    <source>
        <dbReference type="SAM" id="MobiDB-lite"/>
    </source>
</evidence>
<feature type="region of interest" description="Disordered" evidence="1">
    <location>
        <begin position="152"/>
        <end position="188"/>
    </location>
</feature>
<accession>A0ABT2F256</accession>
<gene>
    <name evidence="2" type="ORF">NXS11_06000</name>
</gene>
<feature type="region of interest" description="Disordered" evidence="1">
    <location>
        <begin position="73"/>
        <end position="123"/>
    </location>
</feature>
<reference evidence="2 3" key="1">
    <citation type="journal article" date="2023" name="Int. J. Syst. Evol. Microbiol.">
        <title>Streptococcus sciuri sp. nov., Staphylococcus marylandisciuri sp. nov. and Staphylococcus americanisciuri sp. nov., isolated from faeces of eastern grey squirrel (Sciurus carolinensis).</title>
        <authorList>
            <person name="Volokhov D.V."/>
            <person name="Zagorodnyaya T.A."/>
            <person name="Furtak V.A."/>
            <person name="Nattanmai G."/>
            <person name="Randall L."/>
            <person name="Jose S."/>
            <person name="Gao Y."/>
            <person name="Eisenberg T."/>
            <person name="Delmonte P."/>
            <person name="Blom J."/>
            <person name="Mitchell K.K."/>
        </authorList>
    </citation>
    <scope>NUCLEOTIDE SEQUENCE [LARGE SCALE GENOMIC DNA]</scope>
    <source>
        <strain evidence="2 3">GRT3</strain>
    </source>
</reference>
<feature type="compositionally biased region" description="Basic and acidic residues" evidence="1">
    <location>
        <begin position="212"/>
        <end position="228"/>
    </location>
</feature>
<sequence>MNKTIRMLINVLPVLLVPLILERQKFKKHPEVQKTVATSKAVARQTSRAITHVKTYVKAKQAEAEQRALHPDNMHARGKKLAKKNSKNIHKLDKKLQKVIDKRQKDEEKVRVRRQKAMKKDMARMQKYAKHVGFVPNSIDSDIEAHGKQLAKRNKKDIHKMDKKLQKSIGKRHKAEDKIREKRQKVMKKQLQALQQYNVKQAHHRNVPRIKTLSDRHNTKDTKYRSDQIHNLSPDL</sequence>
<name>A0ABT2F256_9STAP</name>